<accession>A0A7R9KN08</accession>
<dbReference type="Gene3D" id="1.10.1450.10">
    <property type="entry name" value="Tetraspanin"/>
    <property type="match status" value="1"/>
</dbReference>
<evidence type="ECO:0000256" key="5">
    <source>
        <dbReference type="SAM" id="Phobius"/>
    </source>
</evidence>
<dbReference type="PRINTS" id="PR00259">
    <property type="entry name" value="TMFOUR"/>
</dbReference>
<feature type="transmembrane region" description="Helical" evidence="5">
    <location>
        <begin position="144"/>
        <end position="165"/>
    </location>
</feature>
<keyword evidence="3 5" id="KW-1133">Transmembrane helix</keyword>
<evidence type="ECO:0000313" key="7">
    <source>
        <dbReference type="Proteomes" id="UP000759131"/>
    </source>
</evidence>
<dbReference type="Proteomes" id="UP000759131">
    <property type="component" value="Unassembled WGS sequence"/>
</dbReference>
<dbReference type="AlphaFoldDB" id="A0A7R9KN08"/>
<feature type="transmembrane region" description="Helical" evidence="5">
    <location>
        <begin position="20"/>
        <end position="40"/>
    </location>
</feature>
<dbReference type="SUPFAM" id="SSF48652">
    <property type="entry name" value="Tetraspanin"/>
    <property type="match status" value="1"/>
</dbReference>
<keyword evidence="2 5" id="KW-0812">Transmembrane</keyword>
<dbReference type="InterPro" id="IPR008952">
    <property type="entry name" value="Tetraspanin_EC2_sf"/>
</dbReference>
<dbReference type="EMBL" id="CAJPIZ010003606">
    <property type="protein sequence ID" value="CAG2106567.1"/>
    <property type="molecule type" value="Genomic_DNA"/>
</dbReference>
<gene>
    <name evidence="6" type="ORF">OSB1V03_LOCUS6570</name>
</gene>
<feature type="transmembrane region" description="Helical" evidence="5">
    <location>
        <begin position="100"/>
        <end position="124"/>
    </location>
</feature>
<keyword evidence="7" id="KW-1185">Reference proteome</keyword>
<keyword evidence="4 5" id="KW-0472">Membrane</keyword>
<dbReference type="InterPro" id="IPR018499">
    <property type="entry name" value="Tetraspanin/Peripherin"/>
</dbReference>
<evidence type="ECO:0000256" key="1">
    <source>
        <dbReference type="ARBA" id="ARBA00004141"/>
    </source>
</evidence>
<evidence type="ECO:0008006" key="8">
    <source>
        <dbReference type="Google" id="ProtNLM"/>
    </source>
</evidence>
<protein>
    <recommendedName>
        <fullName evidence="8">Tetraspanin</fullName>
    </recommendedName>
</protein>
<name>A0A7R9KN08_9ACAR</name>
<sequence length="363" mass="41085">MSVSVMATGYTCIRHFLCFINLLFWLLGSCVLGVGVWLTISYETYARILPSYHILSADNLSIIALPTNPIHLIDGSISDHRLSPMSVSVMATGYTCIRHFLCFINLLFWLLGSCVLGVGVWLTISYETYARILPSYHILSADNLSIFVGCLTFFVAFCGCCGAWFQNKCLLTTYLVSIVILMILEITVGTLSFAFRRQLTHTLREELLDGIRDRYLLDDSNGIRTTWDQIQINFNCCGVNNYTDWHSISAWPDSQWVPNSCCIPALPSNDTSGEIDESVDEECGRHPETDSNRYRQHGCYYKIRHFVLNNLHVVGLTSIAVAFVQFFAIVAALLIVCTMDYKKRNRSVFSHNSRPTYNRVPTL</sequence>
<evidence type="ECO:0000256" key="2">
    <source>
        <dbReference type="ARBA" id="ARBA00022692"/>
    </source>
</evidence>
<comment type="subcellular location">
    <subcellularLocation>
        <location evidence="1">Membrane</location>
        <topology evidence="1">Multi-pass membrane protein</topology>
    </subcellularLocation>
</comment>
<evidence type="ECO:0000313" key="6">
    <source>
        <dbReference type="EMBL" id="CAD7626137.1"/>
    </source>
</evidence>
<dbReference type="PANTHER" id="PTHR19282:SF478">
    <property type="entry name" value="TETRASPANIN"/>
    <property type="match status" value="1"/>
</dbReference>
<evidence type="ECO:0000256" key="4">
    <source>
        <dbReference type="ARBA" id="ARBA00023136"/>
    </source>
</evidence>
<feature type="transmembrane region" description="Helical" evidence="5">
    <location>
        <begin position="311"/>
        <end position="336"/>
    </location>
</feature>
<dbReference type="GO" id="GO:0005886">
    <property type="term" value="C:plasma membrane"/>
    <property type="evidence" value="ECO:0007669"/>
    <property type="project" value="TreeGrafter"/>
</dbReference>
<dbReference type="OrthoDB" id="432835at2759"/>
<dbReference type="Pfam" id="PF00335">
    <property type="entry name" value="Tetraspanin"/>
    <property type="match status" value="1"/>
</dbReference>
<organism evidence="6">
    <name type="scientific">Medioppia subpectinata</name>
    <dbReference type="NCBI Taxonomy" id="1979941"/>
    <lineage>
        <taxon>Eukaryota</taxon>
        <taxon>Metazoa</taxon>
        <taxon>Ecdysozoa</taxon>
        <taxon>Arthropoda</taxon>
        <taxon>Chelicerata</taxon>
        <taxon>Arachnida</taxon>
        <taxon>Acari</taxon>
        <taxon>Acariformes</taxon>
        <taxon>Sarcoptiformes</taxon>
        <taxon>Oribatida</taxon>
        <taxon>Brachypylina</taxon>
        <taxon>Oppioidea</taxon>
        <taxon>Oppiidae</taxon>
        <taxon>Medioppia</taxon>
    </lineage>
</organism>
<proteinExistence type="predicted"/>
<evidence type="ECO:0000256" key="3">
    <source>
        <dbReference type="ARBA" id="ARBA00022989"/>
    </source>
</evidence>
<dbReference type="PANTHER" id="PTHR19282">
    <property type="entry name" value="TETRASPANIN"/>
    <property type="match status" value="1"/>
</dbReference>
<reference evidence="6" key="1">
    <citation type="submission" date="2020-11" db="EMBL/GenBank/DDBJ databases">
        <authorList>
            <person name="Tran Van P."/>
        </authorList>
    </citation>
    <scope>NUCLEOTIDE SEQUENCE</scope>
</reference>
<feature type="transmembrane region" description="Helical" evidence="5">
    <location>
        <begin position="172"/>
        <end position="195"/>
    </location>
</feature>
<dbReference type="EMBL" id="OC858181">
    <property type="protein sequence ID" value="CAD7626137.1"/>
    <property type="molecule type" value="Genomic_DNA"/>
</dbReference>